<feature type="region of interest" description="Disordered" evidence="1">
    <location>
        <begin position="325"/>
        <end position="356"/>
    </location>
</feature>
<organism evidence="2 3">
    <name type="scientific">Ascobolus immersus RN42</name>
    <dbReference type="NCBI Taxonomy" id="1160509"/>
    <lineage>
        <taxon>Eukaryota</taxon>
        <taxon>Fungi</taxon>
        <taxon>Dikarya</taxon>
        <taxon>Ascomycota</taxon>
        <taxon>Pezizomycotina</taxon>
        <taxon>Pezizomycetes</taxon>
        <taxon>Pezizales</taxon>
        <taxon>Ascobolaceae</taxon>
        <taxon>Ascobolus</taxon>
    </lineage>
</organism>
<feature type="compositionally biased region" description="Basic residues" evidence="1">
    <location>
        <begin position="134"/>
        <end position="145"/>
    </location>
</feature>
<feature type="compositionally biased region" description="Basic and acidic residues" evidence="1">
    <location>
        <begin position="447"/>
        <end position="460"/>
    </location>
</feature>
<feature type="compositionally biased region" description="Low complexity" evidence="1">
    <location>
        <begin position="176"/>
        <end position="188"/>
    </location>
</feature>
<evidence type="ECO:0000313" key="3">
    <source>
        <dbReference type="Proteomes" id="UP000275078"/>
    </source>
</evidence>
<gene>
    <name evidence="2" type="ORF">BJ508DRAFT_347678</name>
</gene>
<evidence type="ECO:0000313" key="2">
    <source>
        <dbReference type="EMBL" id="RPA86507.1"/>
    </source>
</evidence>
<protein>
    <submittedName>
        <fullName evidence="2">Uncharacterized protein</fullName>
    </submittedName>
</protein>
<feature type="region of interest" description="Disordered" evidence="1">
    <location>
        <begin position="374"/>
        <end position="401"/>
    </location>
</feature>
<evidence type="ECO:0000256" key="1">
    <source>
        <dbReference type="SAM" id="MobiDB-lite"/>
    </source>
</evidence>
<feature type="region of interest" description="Disordered" evidence="1">
    <location>
        <begin position="434"/>
        <end position="460"/>
    </location>
</feature>
<feature type="region of interest" description="Disordered" evidence="1">
    <location>
        <begin position="82"/>
        <end position="193"/>
    </location>
</feature>
<feature type="region of interest" description="Disordered" evidence="1">
    <location>
        <begin position="231"/>
        <end position="311"/>
    </location>
</feature>
<dbReference type="EMBL" id="ML119649">
    <property type="protein sequence ID" value="RPA86507.1"/>
    <property type="molecule type" value="Genomic_DNA"/>
</dbReference>
<sequence length="928" mass="104763">MYHPNRISILSRVLHAHQVDKGKSSRETSPCHWHHNRDTDLFEISPTTTCLICNHRHQSGFDIETDKLTDLLRFSCPPLWRKRRRSGGNASEESTREKGKKRRRLSLSFWPFRRRSQNGDVKEITGTSSPPPRIGRKLSKKRKPTRPGWNWRRERHTSDLSSHGEFPPFPSPPVHPETQQQQQQQLQQPDEHRDNATIATDRNTIVSTGVVMQHEGEQVLMVFTPRLQQQEQSENQLAEQTTPRAESSAVLYESRKASPSNVFRKRVPTQQPQSPSAPKTHTKLYSTGTDAPAKVQLDTPPASPTKTKKRDKKFSLGRFTSLRSRKEPKAVVSGARPISNMSTRRRHDPSPNASQTSLRILKVKGMLAPHPTLQFGYDFGPDRPTLSRANSRQAEQTTKKRDLKALAHKFDNRKYVASIADDLDAHAIREALERDKKRNEKRKGKAPTREKRRQSDASIARQRELEEALQRTRAAIQNAEAAGAAGSSFADYTKEFYGDCNAYSAPYADNYTPDRYRPDSYGQTEPIPPMPQTPLSWLRDPSTEELSQVTSQATMYPIGILSNTPPHSPAGYRDTNGMDIPDPEDYYDNREPARGRAYSDVSYVSYRSSLSGRSDFVFEGPREERWAEPEFGYLPEDSRERLSNMGSFMEGQSAFLSDSEEEEERRAENGIYESQYGDYRPREEYSQGFGQDAQQMADEYQSAGGNPLTQFRTNDSSEVESPKEVLEESGLDEASWFSSGKKRRSHQTGRSSTYGSSYNSGFASPIRSSMHSGDRSFVTNPMAEEGYEDTIQEETGTVTGGVSRSRLDLLGSGDEQESPPIDHMRDADDYYEDISEPVSVQGSVGKKAALVTPVMREKSRVGLLNFDNFSVAEYGDYLYANDSEKNKQNRDTQSTAGGGYFSGGSYDDKRRSMVAEIEGGTSPLDERR</sequence>
<proteinExistence type="predicted"/>
<reference evidence="2 3" key="1">
    <citation type="journal article" date="2018" name="Nat. Ecol. Evol.">
        <title>Pezizomycetes genomes reveal the molecular basis of ectomycorrhizal truffle lifestyle.</title>
        <authorList>
            <person name="Murat C."/>
            <person name="Payen T."/>
            <person name="Noel B."/>
            <person name="Kuo A."/>
            <person name="Morin E."/>
            <person name="Chen J."/>
            <person name="Kohler A."/>
            <person name="Krizsan K."/>
            <person name="Balestrini R."/>
            <person name="Da Silva C."/>
            <person name="Montanini B."/>
            <person name="Hainaut M."/>
            <person name="Levati E."/>
            <person name="Barry K.W."/>
            <person name="Belfiori B."/>
            <person name="Cichocki N."/>
            <person name="Clum A."/>
            <person name="Dockter R.B."/>
            <person name="Fauchery L."/>
            <person name="Guy J."/>
            <person name="Iotti M."/>
            <person name="Le Tacon F."/>
            <person name="Lindquist E.A."/>
            <person name="Lipzen A."/>
            <person name="Malagnac F."/>
            <person name="Mello A."/>
            <person name="Molinier V."/>
            <person name="Miyauchi S."/>
            <person name="Poulain J."/>
            <person name="Riccioni C."/>
            <person name="Rubini A."/>
            <person name="Sitrit Y."/>
            <person name="Splivallo R."/>
            <person name="Traeger S."/>
            <person name="Wang M."/>
            <person name="Zifcakova L."/>
            <person name="Wipf D."/>
            <person name="Zambonelli A."/>
            <person name="Paolocci F."/>
            <person name="Nowrousian M."/>
            <person name="Ottonello S."/>
            <person name="Baldrian P."/>
            <person name="Spatafora J.W."/>
            <person name="Henrissat B."/>
            <person name="Nagy L.G."/>
            <person name="Aury J.M."/>
            <person name="Wincker P."/>
            <person name="Grigoriev I.V."/>
            <person name="Bonfante P."/>
            <person name="Martin F.M."/>
        </authorList>
    </citation>
    <scope>NUCLEOTIDE SEQUENCE [LARGE SCALE GENOMIC DNA]</scope>
    <source>
        <strain evidence="2 3">RN42</strain>
    </source>
</reference>
<accession>A0A3N4IM65</accession>
<feature type="compositionally biased region" description="Polar residues" evidence="1">
    <location>
        <begin position="793"/>
        <end position="802"/>
    </location>
</feature>
<feature type="compositionally biased region" description="Polar residues" evidence="1">
    <location>
        <begin position="748"/>
        <end position="771"/>
    </location>
</feature>
<feature type="region of interest" description="Disordered" evidence="1">
    <location>
        <begin position="652"/>
        <end position="825"/>
    </location>
</feature>
<dbReference type="AlphaFoldDB" id="A0A3N4IM65"/>
<feature type="compositionally biased region" description="Polar residues" evidence="1">
    <location>
        <begin position="268"/>
        <end position="289"/>
    </location>
</feature>
<feature type="compositionally biased region" description="Polar residues" evidence="1">
    <location>
        <begin position="703"/>
        <end position="716"/>
    </location>
</feature>
<feature type="compositionally biased region" description="Polar residues" evidence="1">
    <location>
        <begin position="387"/>
        <end position="396"/>
    </location>
</feature>
<feature type="compositionally biased region" description="Polar residues" evidence="1">
    <location>
        <begin position="231"/>
        <end position="245"/>
    </location>
</feature>
<name>A0A3N4IM65_ASCIM</name>
<dbReference type="Proteomes" id="UP000275078">
    <property type="component" value="Unassembled WGS sequence"/>
</dbReference>
<keyword evidence="3" id="KW-1185">Reference proteome</keyword>
<feature type="region of interest" description="Disordered" evidence="1">
    <location>
        <begin position="880"/>
        <end position="928"/>
    </location>
</feature>